<feature type="transmembrane region" description="Helical" evidence="2">
    <location>
        <begin position="578"/>
        <end position="604"/>
    </location>
</feature>
<reference evidence="4 5" key="1">
    <citation type="journal article" date="2022" name="bioRxiv">
        <title>Genomics of Preaxostyla Flagellates Illuminates Evolutionary Transitions and the Path Towards Mitochondrial Loss.</title>
        <authorList>
            <person name="Novak L.V.F."/>
            <person name="Treitli S.C."/>
            <person name="Pyrih J."/>
            <person name="Halakuc P."/>
            <person name="Pipaliya S.V."/>
            <person name="Vacek V."/>
            <person name="Brzon O."/>
            <person name="Soukal P."/>
            <person name="Eme L."/>
            <person name="Dacks J.B."/>
            <person name="Karnkowska A."/>
            <person name="Elias M."/>
            <person name="Hampl V."/>
        </authorList>
    </citation>
    <scope>NUCLEOTIDE SEQUENCE [LARGE SCALE GENOMIC DNA]</scope>
    <source>
        <strain evidence="4">NAU3</strain>
        <tissue evidence="4">Gut</tissue>
    </source>
</reference>
<organism evidence="4 5">
    <name type="scientific">Blattamonas nauphoetae</name>
    <dbReference type="NCBI Taxonomy" id="2049346"/>
    <lineage>
        <taxon>Eukaryota</taxon>
        <taxon>Metamonada</taxon>
        <taxon>Preaxostyla</taxon>
        <taxon>Oxymonadida</taxon>
        <taxon>Blattamonas</taxon>
    </lineage>
</organism>
<feature type="transmembrane region" description="Helical" evidence="2">
    <location>
        <begin position="920"/>
        <end position="945"/>
    </location>
</feature>
<dbReference type="Pfam" id="PF25474">
    <property type="entry name" value="TPR_TmcB"/>
    <property type="match status" value="1"/>
</dbReference>
<dbReference type="InterPro" id="IPR057352">
    <property type="entry name" value="TPR_TmcB/C"/>
</dbReference>
<feature type="transmembrane region" description="Helical" evidence="2">
    <location>
        <begin position="375"/>
        <end position="398"/>
    </location>
</feature>
<evidence type="ECO:0000256" key="2">
    <source>
        <dbReference type="SAM" id="Phobius"/>
    </source>
</evidence>
<feature type="domain" description="TmcB/TmcC TPR repeats" evidence="3">
    <location>
        <begin position="211"/>
        <end position="306"/>
    </location>
</feature>
<comment type="caution">
    <text evidence="4">The sequence shown here is derived from an EMBL/GenBank/DDBJ whole genome shotgun (WGS) entry which is preliminary data.</text>
</comment>
<evidence type="ECO:0000256" key="1">
    <source>
        <dbReference type="SAM" id="MobiDB-lite"/>
    </source>
</evidence>
<keyword evidence="2" id="KW-0472">Membrane</keyword>
<dbReference type="EMBL" id="JARBJD010000039">
    <property type="protein sequence ID" value="KAK2958313.1"/>
    <property type="molecule type" value="Genomic_DNA"/>
</dbReference>
<feature type="region of interest" description="Disordered" evidence="1">
    <location>
        <begin position="324"/>
        <end position="347"/>
    </location>
</feature>
<dbReference type="PANTHER" id="PTHR31600">
    <property type="entry name" value="TINY MACROCYSTS PROTEIN B-RELATED"/>
    <property type="match status" value="1"/>
</dbReference>
<keyword evidence="5" id="KW-1185">Reference proteome</keyword>
<evidence type="ECO:0000313" key="5">
    <source>
        <dbReference type="Proteomes" id="UP001281761"/>
    </source>
</evidence>
<protein>
    <recommendedName>
        <fullName evidence="3">TmcB/TmcC TPR repeats domain-containing protein</fullName>
    </recommendedName>
</protein>
<dbReference type="PANTHER" id="PTHR31600:SF2">
    <property type="entry name" value="GAMETE ENRICHED GENE 10 PROTEIN-RELATED"/>
    <property type="match status" value="1"/>
</dbReference>
<accession>A0ABQ9Y3P2</accession>
<evidence type="ECO:0000313" key="4">
    <source>
        <dbReference type="EMBL" id="KAK2958313.1"/>
    </source>
</evidence>
<gene>
    <name evidence="4" type="ORF">BLNAU_6800</name>
</gene>
<keyword evidence="2" id="KW-1133">Transmembrane helix</keyword>
<keyword evidence="2" id="KW-0812">Transmembrane</keyword>
<proteinExistence type="predicted"/>
<sequence length="976" mass="110913">MPLPLTSDRPKQHVESVIALTEDNMKDAVNHIVIDPPQNRRFCGDTIKSIKHPRQVQELFAFLQVKEIAKDQFTLRMVDQSFRKLIVKPRFGVSTKVRMTYALFLAHHLNSQYRMAAQIQKLCDFFPNLTERWICYIKTKEMEKKVSLVSEQAKPTNIQKLQELKLQNPKMKLDQSNLVVSDEDALSALDSFSNTSEDSSTSSKTYLLKFQLDQAQKLVKIAQGHLAMMWMHLGRRNVDCEKVQEHAIKTLQAEKEATTIYLQQLKEHPSNSTVLRQFALLLRDLTNDEETSSILLQEADKIEDDTGNFTISDWNEEAFDNDFTDDEVSHHTNPSSSFRSTHKEQPLNDVSGSNQIEVLIKNFPNTNTIHIKSSILIYMFVVSALLVVLAITIVSFTVSHADFVAYESESKLIREGLFISTSGEDLAFFFTTMHHLSSFVADPDNPSSDLERLYVQKMEKTMDDSEEAFNTYNQFVQPFFRGSSTDQLNIPTIVYSIPSKMSGGELQERSEELMTLRQLLYRAVEPSEAFLGSVKQIYTDRDEFEKTLLEVHMNFHLPLLEEVKDLSSKTMDSISQRAVVGGTVQMVLLLLTTLVLFVCAALPICLKIRTVNKLGREQLRILCSVSTQSATAQQTRMEKVLNQADNQLTYTDNDVDSIFKNDEDVVVGETDADLKEQEAREQHVAERLEETGSIVPKSIVASLTIGIILFLVISYSVFIFSFVGIVSIPEISRLIILSGYRRSYFNLLIGFDILRLKPTEFRLSDPQNQTLLFETTKYSTVILNNLSLLLPVLGFLYGSVPDTLTGDEFYDNLNTRGARGRFREINMINTRQDSCFIEDRTKCDEEGRLGDFDGEFSGLLEVISKVLIGSVQLTFDDTFSTKYEDQDVTFLINLTRQDIQDSLRQIDTILQDEQGSLTTLYQTALVIMIVAVSLAELVLALIFFIPLPTRLNKIEVLAGQLSRLAKSTEKKSLEWS</sequence>
<feature type="transmembrane region" description="Helical" evidence="2">
    <location>
        <begin position="699"/>
        <end position="726"/>
    </location>
</feature>
<feature type="transmembrane region" description="Helical" evidence="2">
    <location>
        <begin position="781"/>
        <end position="800"/>
    </location>
</feature>
<dbReference type="InterPro" id="IPR052994">
    <property type="entry name" value="Tiny_macrocysts_regulators"/>
</dbReference>
<dbReference type="Proteomes" id="UP001281761">
    <property type="component" value="Unassembled WGS sequence"/>
</dbReference>
<evidence type="ECO:0000259" key="3">
    <source>
        <dbReference type="Pfam" id="PF25474"/>
    </source>
</evidence>
<name>A0ABQ9Y3P2_9EUKA</name>